<dbReference type="PANTHER" id="PTHR42954:SF2">
    <property type="entry name" value="FE(2+) TRANSPORT PROTEIN A"/>
    <property type="match status" value="1"/>
</dbReference>
<organism evidence="3 4">
    <name type="scientific">Diaphorobacter aerolatus</name>
    <dbReference type="NCBI Taxonomy" id="1288495"/>
    <lineage>
        <taxon>Bacteria</taxon>
        <taxon>Pseudomonadati</taxon>
        <taxon>Pseudomonadota</taxon>
        <taxon>Betaproteobacteria</taxon>
        <taxon>Burkholderiales</taxon>
        <taxon>Comamonadaceae</taxon>
        <taxon>Diaphorobacter</taxon>
    </lineage>
</organism>
<dbReference type="PANTHER" id="PTHR42954">
    <property type="entry name" value="FE(2+) TRANSPORT PROTEIN A"/>
    <property type="match status" value="1"/>
</dbReference>
<dbReference type="GO" id="GO:0046914">
    <property type="term" value="F:transition metal ion binding"/>
    <property type="evidence" value="ECO:0007669"/>
    <property type="project" value="InterPro"/>
</dbReference>
<dbReference type="AlphaFoldDB" id="A0A7H0GMU4"/>
<dbReference type="InterPro" id="IPR008988">
    <property type="entry name" value="Transcriptional_repressor_C"/>
</dbReference>
<dbReference type="InterPro" id="IPR052713">
    <property type="entry name" value="FeoA"/>
</dbReference>
<dbReference type="InterPro" id="IPR038157">
    <property type="entry name" value="FeoA_core_dom"/>
</dbReference>
<keyword evidence="1" id="KW-0408">Iron</keyword>
<dbReference type="InterPro" id="IPR007167">
    <property type="entry name" value="Fe-transptr_FeoA-like"/>
</dbReference>
<dbReference type="KEGG" id="daer:H9K75_06485"/>
<evidence type="ECO:0000256" key="1">
    <source>
        <dbReference type="ARBA" id="ARBA00023004"/>
    </source>
</evidence>
<evidence type="ECO:0000313" key="4">
    <source>
        <dbReference type="Proteomes" id="UP000516028"/>
    </source>
</evidence>
<reference evidence="3 4" key="1">
    <citation type="submission" date="2020-08" db="EMBL/GenBank/DDBJ databases">
        <title>Genome sequence of Diaphorobacter aerolatus KACC 16536T.</title>
        <authorList>
            <person name="Hyun D.-W."/>
            <person name="Bae J.-W."/>
        </authorList>
    </citation>
    <scope>NUCLEOTIDE SEQUENCE [LARGE SCALE GENOMIC DNA]</scope>
    <source>
        <strain evidence="3 4">KACC 16536</strain>
    </source>
</reference>
<dbReference type="SUPFAM" id="SSF50037">
    <property type="entry name" value="C-terminal domain of transcriptional repressors"/>
    <property type="match status" value="1"/>
</dbReference>
<dbReference type="Proteomes" id="UP000516028">
    <property type="component" value="Chromosome"/>
</dbReference>
<dbReference type="EMBL" id="CP060783">
    <property type="protein sequence ID" value="QNP49610.1"/>
    <property type="molecule type" value="Genomic_DNA"/>
</dbReference>
<sequence length="104" mass="11069">MRVQPQDSSGQTPRGVAQVAAGIALDTLERHRDGVVVGLRPANGELEKSLVLRLMEIGFLPGEQVRVLATGFPGADPLAIRVGQATFALRRDEAAFVLVQPARA</sequence>
<accession>A0A7H0GMU4</accession>
<dbReference type="SMART" id="SM00899">
    <property type="entry name" value="FeoA"/>
    <property type="match status" value="1"/>
</dbReference>
<protein>
    <submittedName>
        <fullName evidence="3">Ferrous iron transport protein A</fullName>
    </submittedName>
</protein>
<keyword evidence="4" id="KW-1185">Reference proteome</keyword>
<feature type="domain" description="Ferrous iron transporter FeoA-like" evidence="2">
    <location>
        <begin position="23"/>
        <end position="101"/>
    </location>
</feature>
<dbReference type="Pfam" id="PF04023">
    <property type="entry name" value="FeoA"/>
    <property type="match status" value="1"/>
</dbReference>
<name>A0A7H0GMU4_9BURK</name>
<proteinExistence type="predicted"/>
<dbReference type="RefSeq" id="WP_187725150.1">
    <property type="nucleotide sequence ID" value="NZ_CP060783.1"/>
</dbReference>
<gene>
    <name evidence="3" type="ORF">H9K75_06485</name>
</gene>
<dbReference type="Gene3D" id="2.30.30.90">
    <property type="match status" value="1"/>
</dbReference>
<evidence type="ECO:0000259" key="2">
    <source>
        <dbReference type="SMART" id="SM00899"/>
    </source>
</evidence>
<evidence type="ECO:0000313" key="3">
    <source>
        <dbReference type="EMBL" id="QNP49610.1"/>
    </source>
</evidence>